<keyword evidence="2" id="KW-1185">Reference proteome</keyword>
<dbReference type="EMBL" id="JBHEZX010000001">
    <property type="protein sequence ID" value="MFC1408060.1"/>
    <property type="molecule type" value="Genomic_DNA"/>
</dbReference>
<dbReference type="Pfam" id="PF21831">
    <property type="entry name" value="DUF6891"/>
    <property type="match status" value="1"/>
</dbReference>
<name>A0ABV6V2W5_9ACTN</name>
<organism evidence="1 2">
    <name type="scientific">Streptacidiphilus alkalitolerans</name>
    <dbReference type="NCBI Taxonomy" id="3342712"/>
    <lineage>
        <taxon>Bacteria</taxon>
        <taxon>Bacillati</taxon>
        <taxon>Actinomycetota</taxon>
        <taxon>Actinomycetes</taxon>
        <taxon>Kitasatosporales</taxon>
        <taxon>Streptomycetaceae</taxon>
        <taxon>Streptacidiphilus</taxon>
    </lineage>
</organism>
<evidence type="ECO:0000313" key="2">
    <source>
        <dbReference type="Proteomes" id="UP001592582"/>
    </source>
</evidence>
<reference evidence="1 2" key="1">
    <citation type="submission" date="2024-09" db="EMBL/GenBank/DDBJ databases">
        <authorList>
            <person name="Lee S.D."/>
        </authorList>
    </citation>
    <scope>NUCLEOTIDE SEQUENCE [LARGE SCALE GENOMIC DNA]</scope>
    <source>
        <strain evidence="1 2">N1-1</strain>
    </source>
</reference>
<dbReference type="Proteomes" id="UP001592582">
    <property type="component" value="Unassembled WGS sequence"/>
</dbReference>
<sequence length="323" mass="34661">MDTAPDVSTPLPILLTTEDGDVRSGPTEAVLAAVLAGLGTDGNRYAVVERDADPRQNQVFVQAWRRDDGVYEVEHRDGAPERHFGAELSSPERVAELFLDWVGDGDGWAAAVDWTPLDLTSTPALEESARAEAEEFARSLIRCGFEGYWDVVRAVQEHFDPEELQLSTDQASRIVAGPWQERAQQQESWPVVTDPDRLATAFAALEARGVTARMNFACCGSCGRGEIGAEAPEGARGYVFFHRQATEGAANGGPLWLSYGHFANPGGADSTTANPGTVGPTPAEIGAEVVAELTAAGLRAEWDGSPDSAVKLTSLEWLKRLPV</sequence>
<protein>
    <submittedName>
        <fullName evidence="1">Uncharacterized protein</fullName>
    </submittedName>
</protein>
<evidence type="ECO:0000313" key="1">
    <source>
        <dbReference type="EMBL" id="MFC1408060.1"/>
    </source>
</evidence>
<gene>
    <name evidence="1" type="ORF">ACEZDG_02060</name>
</gene>
<proteinExistence type="predicted"/>
<accession>A0ABV6V2W5</accession>
<comment type="caution">
    <text evidence="1">The sequence shown here is derived from an EMBL/GenBank/DDBJ whole genome shotgun (WGS) entry which is preliminary data.</text>
</comment>
<dbReference type="InterPro" id="IPR054186">
    <property type="entry name" value="DUF6891"/>
</dbReference>